<dbReference type="EMBL" id="NKCI01000011">
    <property type="protein sequence ID" value="RSL69998.1"/>
    <property type="molecule type" value="Genomic_DNA"/>
</dbReference>
<keyword evidence="2" id="KW-1185">Reference proteome</keyword>
<reference evidence="1 2" key="1">
    <citation type="submission" date="2017-06" db="EMBL/GenBank/DDBJ databases">
        <title>Comparative genomic analysis of Ambrosia Fusariam Clade fungi.</title>
        <authorList>
            <person name="Stajich J.E."/>
            <person name="Carrillo J."/>
            <person name="Kijimoto T."/>
            <person name="Eskalen A."/>
            <person name="O'Donnell K."/>
            <person name="Kasson M."/>
        </authorList>
    </citation>
    <scope>NUCLEOTIDE SEQUENCE [LARGE SCALE GENOMIC DNA]</scope>
    <source>
        <strain evidence="1 2">NRRL62584</strain>
    </source>
</reference>
<proteinExistence type="predicted"/>
<evidence type="ECO:0000313" key="1">
    <source>
        <dbReference type="EMBL" id="RSL69998.1"/>
    </source>
</evidence>
<accession>A0A428QXQ5</accession>
<dbReference type="OrthoDB" id="4966516at2759"/>
<organism evidence="1 2">
    <name type="scientific">Fusarium duplospermum</name>
    <dbReference type="NCBI Taxonomy" id="1325734"/>
    <lineage>
        <taxon>Eukaryota</taxon>
        <taxon>Fungi</taxon>
        <taxon>Dikarya</taxon>
        <taxon>Ascomycota</taxon>
        <taxon>Pezizomycotina</taxon>
        <taxon>Sordariomycetes</taxon>
        <taxon>Hypocreomycetidae</taxon>
        <taxon>Hypocreales</taxon>
        <taxon>Nectriaceae</taxon>
        <taxon>Fusarium</taxon>
        <taxon>Fusarium solani species complex</taxon>
    </lineage>
</organism>
<sequence length="167" mass="19623">MGLLPYTWTHAKHKWTCASRKFDENNDNILIKLRVPFIKWPEYEEEKGKENQIPGRIIHDRAIAAVRNWAPFLRENAEGEQFGFHQLLTCAIQMHETLLNIIHTLPREALYLRLFYGVAADHVAELGELTGVKLREELPRVVTLQPNGWFKIREFPDYKARLIYAKE</sequence>
<comment type="caution">
    <text evidence="1">The sequence shown here is derived from an EMBL/GenBank/DDBJ whole genome shotgun (WGS) entry which is preliminary data.</text>
</comment>
<gene>
    <name evidence="1" type="ORF">CEP54_001965</name>
</gene>
<protein>
    <submittedName>
        <fullName evidence="1">Uncharacterized protein</fullName>
    </submittedName>
</protein>
<dbReference type="AlphaFoldDB" id="A0A428QXQ5"/>
<name>A0A428QXQ5_9HYPO</name>
<dbReference type="Proteomes" id="UP000288168">
    <property type="component" value="Unassembled WGS sequence"/>
</dbReference>
<evidence type="ECO:0000313" key="2">
    <source>
        <dbReference type="Proteomes" id="UP000288168"/>
    </source>
</evidence>